<dbReference type="GO" id="GO:0000139">
    <property type="term" value="C:Golgi membrane"/>
    <property type="evidence" value="ECO:0007669"/>
    <property type="project" value="UniProtKB-SubCell"/>
</dbReference>
<evidence type="ECO:0000256" key="3">
    <source>
        <dbReference type="ARBA" id="ARBA00022692"/>
    </source>
</evidence>
<comment type="caution">
    <text evidence="11">The sequence shown here is derived from an EMBL/GenBank/DDBJ whole genome shotgun (WGS) entry which is preliminary data.</text>
</comment>
<dbReference type="AlphaFoldDB" id="A0AAV5RXF6"/>
<dbReference type="InterPro" id="IPR001680">
    <property type="entry name" value="WD40_rpt"/>
</dbReference>
<dbReference type="InterPro" id="IPR045260">
    <property type="entry name" value="Sec12-like"/>
</dbReference>
<organism evidence="11 12">
    <name type="scientific">Maudiozyma humilis</name>
    <name type="common">Sour dough yeast</name>
    <name type="synonym">Kazachstania humilis</name>
    <dbReference type="NCBI Taxonomy" id="51915"/>
    <lineage>
        <taxon>Eukaryota</taxon>
        <taxon>Fungi</taxon>
        <taxon>Dikarya</taxon>
        <taxon>Ascomycota</taxon>
        <taxon>Saccharomycotina</taxon>
        <taxon>Saccharomycetes</taxon>
        <taxon>Saccharomycetales</taxon>
        <taxon>Saccharomycetaceae</taxon>
        <taxon>Maudiozyma</taxon>
    </lineage>
</organism>
<dbReference type="GO" id="GO:0015031">
    <property type="term" value="P:protein transport"/>
    <property type="evidence" value="ECO:0007669"/>
    <property type="project" value="UniProtKB-KW"/>
</dbReference>
<evidence type="ECO:0000313" key="11">
    <source>
        <dbReference type="EMBL" id="GMM55943.1"/>
    </source>
</evidence>
<dbReference type="GO" id="GO:0003400">
    <property type="term" value="P:regulation of COPII vesicle coating"/>
    <property type="evidence" value="ECO:0007669"/>
    <property type="project" value="UniProtKB-UniRule"/>
</dbReference>
<keyword evidence="1 10" id="KW-0813">Transport</keyword>
<comment type="subcellular location">
    <subcellularLocation>
        <location evidence="10">Endoplasmic reticulum membrane</location>
        <topology evidence="10">Single-pass type II membrane protein</topology>
    </subcellularLocation>
    <subcellularLocation>
        <location evidence="10">Golgi apparatus membrane</location>
        <topology evidence="10">Single-pass type II membrane protein</topology>
    </subcellularLocation>
</comment>
<protein>
    <recommendedName>
        <fullName evidence="10">Guanine nucleotide-exchange factor SEC12</fullName>
    </recommendedName>
</protein>
<evidence type="ECO:0000256" key="4">
    <source>
        <dbReference type="ARBA" id="ARBA00022737"/>
    </source>
</evidence>
<name>A0AAV5RXF6_MAUHU</name>
<evidence type="ECO:0000256" key="2">
    <source>
        <dbReference type="ARBA" id="ARBA00022574"/>
    </source>
</evidence>
<reference evidence="11 12" key="1">
    <citation type="journal article" date="2023" name="Elife">
        <title>Identification of key yeast species and microbe-microbe interactions impacting larval growth of Drosophila in the wild.</title>
        <authorList>
            <person name="Mure A."/>
            <person name="Sugiura Y."/>
            <person name="Maeda R."/>
            <person name="Honda K."/>
            <person name="Sakurai N."/>
            <person name="Takahashi Y."/>
            <person name="Watada M."/>
            <person name="Katoh T."/>
            <person name="Gotoh A."/>
            <person name="Gotoh Y."/>
            <person name="Taniguchi I."/>
            <person name="Nakamura K."/>
            <person name="Hayashi T."/>
            <person name="Katayama T."/>
            <person name="Uemura T."/>
            <person name="Hattori Y."/>
        </authorList>
    </citation>
    <scope>NUCLEOTIDE SEQUENCE [LARGE SCALE GENOMIC DNA]</scope>
    <source>
        <strain evidence="11 12">KH-74</strain>
    </source>
</reference>
<accession>A0AAV5RXF6</accession>
<evidence type="ECO:0000256" key="6">
    <source>
        <dbReference type="ARBA" id="ARBA00022892"/>
    </source>
</evidence>
<comment type="function">
    <text evidence="10">Guanine nucleotide-exchange factor (GEF) required for the formation or budding of transport vesicles from the ER.</text>
</comment>
<evidence type="ECO:0000256" key="10">
    <source>
        <dbReference type="RuleBase" id="RU369019"/>
    </source>
</evidence>
<evidence type="ECO:0000313" key="12">
    <source>
        <dbReference type="Proteomes" id="UP001377567"/>
    </source>
</evidence>
<dbReference type="InterPro" id="IPR015943">
    <property type="entry name" value="WD40/YVTN_repeat-like_dom_sf"/>
</dbReference>
<evidence type="ECO:0000256" key="7">
    <source>
        <dbReference type="ARBA" id="ARBA00022927"/>
    </source>
</evidence>
<evidence type="ECO:0000256" key="5">
    <source>
        <dbReference type="ARBA" id="ARBA00022824"/>
    </source>
</evidence>
<dbReference type="InterPro" id="IPR011047">
    <property type="entry name" value="Quinoprotein_ADH-like_sf"/>
</dbReference>
<evidence type="ECO:0000256" key="9">
    <source>
        <dbReference type="ARBA" id="ARBA00023136"/>
    </source>
</evidence>
<keyword evidence="7 10" id="KW-0653">Protein transport</keyword>
<dbReference type="GO" id="GO:0005085">
    <property type="term" value="F:guanyl-nucleotide exchange factor activity"/>
    <property type="evidence" value="ECO:0007669"/>
    <property type="project" value="InterPro"/>
</dbReference>
<evidence type="ECO:0000256" key="1">
    <source>
        <dbReference type="ARBA" id="ARBA00022448"/>
    </source>
</evidence>
<dbReference type="PANTHER" id="PTHR23284:SF0">
    <property type="entry name" value="PROLACTIN REGULATORY ELEMENT-BINDING PROTEIN"/>
    <property type="match status" value="1"/>
</dbReference>
<keyword evidence="3" id="KW-0812">Transmembrane</keyword>
<keyword evidence="4 10" id="KW-0677">Repeat</keyword>
<sequence length="433" mass="47302">MKFETCTFNAEYPVYGARFLENDVLLIAGGGGEGKNGIPNMLSVLEVESCSAAGAADAASSGISLKKVNEYELESQDDSPTALDATNGTVLLGCNENSAKVESGEGNKHIRKFTYDPSSRKFALSFAEGIDFDKSTDPNEYTKVINISHDGLMAAIASSTEPTKLRIINPADMSEEYEIESSREIKDLQFSPNGKIISYITKDSLELISTVTGKSLSRILDFNPNWNLSKIRFINDSSIVISAGLIKGSGIVLIAVDFKSGKCTIAKSKLVTKKFKGITSMDVDSKGELAAISTNDNSVILVKLNTFQMGKVFNQIHGFAITKVTISPNSRYVASVSAANTVHIISVPNGYALSLSISEVLYKIFTRFVIVVVFALLLQHIIENDLHTKFSKYVLDIRDKRNRTNSTKDDYFQQTTLVGNYTRAETIQEAPLD</sequence>
<dbReference type="Gene3D" id="2.130.10.10">
    <property type="entry name" value="YVTN repeat-like/Quinoprotein amine dehydrogenase"/>
    <property type="match status" value="1"/>
</dbReference>
<proteinExistence type="inferred from homology"/>
<keyword evidence="8" id="KW-1133">Transmembrane helix</keyword>
<dbReference type="EMBL" id="BTGD01000006">
    <property type="protein sequence ID" value="GMM55943.1"/>
    <property type="molecule type" value="Genomic_DNA"/>
</dbReference>
<keyword evidence="9" id="KW-0472">Membrane</keyword>
<keyword evidence="5 10" id="KW-0256">Endoplasmic reticulum</keyword>
<dbReference type="Proteomes" id="UP001377567">
    <property type="component" value="Unassembled WGS sequence"/>
</dbReference>
<keyword evidence="12" id="KW-1185">Reference proteome</keyword>
<comment type="similarity">
    <text evidence="10">Belongs to the WD repeat SEC12 family.</text>
</comment>
<dbReference type="GO" id="GO:0006888">
    <property type="term" value="P:endoplasmic reticulum to Golgi vesicle-mediated transport"/>
    <property type="evidence" value="ECO:0007669"/>
    <property type="project" value="UniProtKB-UniRule"/>
</dbReference>
<gene>
    <name evidence="11" type="ORF">DAKH74_025590</name>
</gene>
<dbReference type="Pfam" id="PF00400">
    <property type="entry name" value="WD40"/>
    <property type="match status" value="1"/>
</dbReference>
<dbReference type="SUPFAM" id="SSF50998">
    <property type="entry name" value="Quinoprotein alcohol dehydrogenase-like"/>
    <property type="match status" value="1"/>
</dbReference>
<dbReference type="SMART" id="SM00320">
    <property type="entry name" value="WD40"/>
    <property type="match status" value="3"/>
</dbReference>
<keyword evidence="6" id="KW-0931">ER-Golgi transport</keyword>
<keyword evidence="2 10" id="KW-0853">WD repeat</keyword>
<dbReference type="GO" id="GO:0005789">
    <property type="term" value="C:endoplasmic reticulum membrane"/>
    <property type="evidence" value="ECO:0007669"/>
    <property type="project" value="UniProtKB-SubCell"/>
</dbReference>
<evidence type="ECO:0000256" key="8">
    <source>
        <dbReference type="ARBA" id="ARBA00022989"/>
    </source>
</evidence>
<dbReference type="PANTHER" id="PTHR23284">
    <property type="entry name" value="PROLACTIN REGULATORY ELEMENT BINDING PROTEIN"/>
    <property type="match status" value="1"/>
</dbReference>